<evidence type="ECO:0000259" key="2">
    <source>
        <dbReference type="SMART" id="SM00507"/>
    </source>
</evidence>
<dbReference type="Pfam" id="PF01844">
    <property type="entry name" value="HNH"/>
    <property type="match status" value="1"/>
</dbReference>
<sequence length="500" mass="53714">MHQLSQQENRPGRVVVTASPEQVPIAEVETQLCTLAGQIAAATARFLELLAEFDRRRGWQLPGVVSCVHWLTWRCALDERTAREYLRVARAVHGDGGEPVLPSVRENFAAGRLSYSKVRAITRVATPLSEGELVDAALHSTAAQVERLARGLRKVAVLDRDVAQGRAGEAAVIGNPGVRVPAPRESGPSLQWRWNDEGELVVWGRLDAAGGAAFLAATARAQAELLHVAGDGSAEPSPPAASVSELTGRAPADLAPAVVAMAETVLAAPEAPRFAPAAQVVVLAPLDELRTALTDREVRQEPMVGGDRPASPSALPRPTPDPARFCDGPPVGPALLRQLIDDGALRTAVLAGDGRTLDLGRSRRRPTSRQLAVLWTRDGGCRAPGCRRDRFLHAHHVVHWGRGGGTTVDNLVLLCGEHHRLLHEGAFTILAQGRQRFAFAWPDGTAWEPAPPLSGDLADVPRQYAHVGSDAVTGRWDGAPLSEAAVADFLARWYDDRQMW</sequence>
<protein>
    <submittedName>
        <fullName evidence="3">HNH endonuclease</fullName>
    </submittedName>
</protein>
<dbReference type="CDD" id="cd00085">
    <property type="entry name" value="HNHc"/>
    <property type="match status" value="1"/>
</dbReference>
<dbReference type="InterPro" id="IPR003615">
    <property type="entry name" value="HNH_nuc"/>
</dbReference>
<keyword evidence="4" id="KW-1185">Reference proteome</keyword>
<accession>A0ABW8ASP6</accession>
<name>A0ABW8ASP6_9ACTN</name>
<dbReference type="GO" id="GO:0004519">
    <property type="term" value="F:endonuclease activity"/>
    <property type="evidence" value="ECO:0007669"/>
    <property type="project" value="UniProtKB-KW"/>
</dbReference>
<keyword evidence="3" id="KW-0378">Hydrolase</keyword>
<feature type="domain" description="HNH nuclease" evidence="2">
    <location>
        <begin position="369"/>
        <end position="420"/>
    </location>
</feature>
<dbReference type="SMART" id="SM00507">
    <property type="entry name" value="HNHc"/>
    <property type="match status" value="1"/>
</dbReference>
<dbReference type="Proteomes" id="UP001612915">
    <property type="component" value="Unassembled WGS sequence"/>
</dbReference>
<dbReference type="RefSeq" id="WP_398283086.1">
    <property type="nucleotide sequence ID" value="NZ_JBITLV010000006.1"/>
</dbReference>
<comment type="caution">
    <text evidence="3">The sequence shown here is derived from an EMBL/GenBank/DDBJ whole genome shotgun (WGS) entry which is preliminary data.</text>
</comment>
<evidence type="ECO:0000313" key="3">
    <source>
        <dbReference type="EMBL" id="MFI7588907.1"/>
    </source>
</evidence>
<feature type="region of interest" description="Disordered" evidence="1">
    <location>
        <begin position="299"/>
        <end position="318"/>
    </location>
</feature>
<organism evidence="3 4">
    <name type="scientific">Spongisporangium articulatum</name>
    <dbReference type="NCBI Taxonomy" id="3362603"/>
    <lineage>
        <taxon>Bacteria</taxon>
        <taxon>Bacillati</taxon>
        <taxon>Actinomycetota</taxon>
        <taxon>Actinomycetes</taxon>
        <taxon>Kineosporiales</taxon>
        <taxon>Kineosporiaceae</taxon>
        <taxon>Spongisporangium</taxon>
    </lineage>
</organism>
<gene>
    <name evidence="3" type="ORF">ACIB24_17725</name>
</gene>
<evidence type="ECO:0000313" key="4">
    <source>
        <dbReference type="Proteomes" id="UP001612915"/>
    </source>
</evidence>
<keyword evidence="3" id="KW-0255">Endonuclease</keyword>
<keyword evidence="3" id="KW-0540">Nuclease</keyword>
<reference evidence="3 4" key="1">
    <citation type="submission" date="2024-10" db="EMBL/GenBank/DDBJ databases">
        <title>The Natural Products Discovery Center: Release of the First 8490 Sequenced Strains for Exploring Actinobacteria Biosynthetic Diversity.</title>
        <authorList>
            <person name="Kalkreuter E."/>
            <person name="Kautsar S.A."/>
            <person name="Yang D."/>
            <person name="Bader C.D."/>
            <person name="Teijaro C.N."/>
            <person name="Fluegel L."/>
            <person name="Davis C.M."/>
            <person name="Simpson J.R."/>
            <person name="Lauterbach L."/>
            <person name="Steele A.D."/>
            <person name="Gui C."/>
            <person name="Meng S."/>
            <person name="Li G."/>
            <person name="Viehrig K."/>
            <person name="Ye F."/>
            <person name="Su P."/>
            <person name="Kiefer A.F."/>
            <person name="Nichols A."/>
            <person name="Cepeda A.J."/>
            <person name="Yan W."/>
            <person name="Fan B."/>
            <person name="Jiang Y."/>
            <person name="Adhikari A."/>
            <person name="Zheng C.-J."/>
            <person name="Schuster L."/>
            <person name="Cowan T.M."/>
            <person name="Smanski M.J."/>
            <person name="Chevrette M.G."/>
            <person name="De Carvalho L.P.S."/>
            <person name="Shen B."/>
        </authorList>
    </citation>
    <scope>NUCLEOTIDE SEQUENCE [LARGE SCALE GENOMIC DNA]</scope>
    <source>
        <strain evidence="3 4">NPDC049639</strain>
    </source>
</reference>
<dbReference type="Gene3D" id="1.10.30.50">
    <property type="match status" value="1"/>
</dbReference>
<evidence type="ECO:0000256" key="1">
    <source>
        <dbReference type="SAM" id="MobiDB-lite"/>
    </source>
</evidence>
<proteinExistence type="predicted"/>
<dbReference type="InterPro" id="IPR002711">
    <property type="entry name" value="HNH"/>
</dbReference>
<dbReference type="EMBL" id="JBITLV010000006">
    <property type="protein sequence ID" value="MFI7588907.1"/>
    <property type="molecule type" value="Genomic_DNA"/>
</dbReference>